<dbReference type="PANTHER" id="PTHR36578:SF1">
    <property type="entry name" value="APPLE DOMAIN-CONTAINING PROTEIN"/>
    <property type="match status" value="1"/>
</dbReference>
<protein>
    <recommendedName>
        <fullName evidence="5">Apple domain-containing protein</fullName>
    </recommendedName>
</protein>
<evidence type="ECO:0000313" key="4">
    <source>
        <dbReference type="RefSeq" id="XP_033535194.1"/>
    </source>
</evidence>
<evidence type="ECO:0000313" key="2">
    <source>
        <dbReference type="EMBL" id="KAF1813563.1"/>
    </source>
</evidence>
<accession>A0A6G1G673</accession>
<name>A0A6G1G673_9PEZI</name>
<dbReference type="PANTHER" id="PTHR36578">
    <property type="entry name" value="CHROMOSOME 15, WHOLE GENOME SHOTGUN SEQUENCE"/>
    <property type="match status" value="1"/>
</dbReference>
<reference evidence="2 4" key="1">
    <citation type="submission" date="2020-01" db="EMBL/GenBank/DDBJ databases">
        <authorList>
            <consortium name="DOE Joint Genome Institute"/>
            <person name="Haridas S."/>
            <person name="Albert R."/>
            <person name="Binder M."/>
            <person name="Bloem J."/>
            <person name="Labutti K."/>
            <person name="Salamov A."/>
            <person name="Andreopoulos B."/>
            <person name="Baker S.E."/>
            <person name="Barry K."/>
            <person name="Bills G."/>
            <person name="Bluhm B.H."/>
            <person name="Cannon C."/>
            <person name="Castanera R."/>
            <person name="Culley D.E."/>
            <person name="Daum C."/>
            <person name="Ezra D."/>
            <person name="Gonzalez J.B."/>
            <person name="Henrissat B."/>
            <person name="Kuo A."/>
            <person name="Liang C."/>
            <person name="Lipzen A."/>
            <person name="Lutzoni F."/>
            <person name="Magnuson J."/>
            <person name="Mondo S."/>
            <person name="Nolan M."/>
            <person name="Ohm R."/>
            <person name="Pangilinan J."/>
            <person name="Park H.-J."/>
            <person name="Ramirez L."/>
            <person name="Alfaro M."/>
            <person name="Sun H."/>
            <person name="Tritt A."/>
            <person name="Yoshinaga Y."/>
            <person name="Zwiers L.-H."/>
            <person name="Turgeon B.G."/>
            <person name="Goodwin S.B."/>
            <person name="Spatafora J.W."/>
            <person name="Crous P.W."/>
            <person name="Grigoriev I.V."/>
        </authorList>
    </citation>
    <scope>NUCLEOTIDE SEQUENCE</scope>
    <source>
        <strain evidence="2 4">CBS 781.70</strain>
    </source>
</reference>
<dbReference type="GeneID" id="54423391"/>
<sequence length="295" mass="30748">MRFSVLASAVASLAVGGLAEADGTKQVHQVRHDECAPLFSGSGPTISPDTPEAFLNSQGLKVQALRMALSAAALTPDGYRSAFSGLQAFVSTDSFQAVHILQQYDPVVCAELCNQSEGCLGFNVFIERNPSAVPDDGDCSNPPSITNFKCTIFSSSITSDLATDAVTMAYGFSVVVTGSNGYNKVAAPQSSAGDGAPEQLPAAIVAPDASTYLGYTFYKFSQGGTDSPGQCAAACGGKSGCTFFNSYILSMNDVPQGLYCSLYSTAWGAEFATNSGSYSGLDKFTVSRSEGYRIQ</sequence>
<keyword evidence="1" id="KW-0732">Signal</keyword>
<dbReference type="RefSeq" id="XP_033535194.1">
    <property type="nucleotide sequence ID" value="XM_033682821.1"/>
</dbReference>
<organism evidence="2">
    <name type="scientific">Eremomyces bilateralis CBS 781.70</name>
    <dbReference type="NCBI Taxonomy" id="1392243"/>
    <lineage>
        <taxon>Eukaryota</taxon>
        <taxon>Fungi</taxon>
        <taxon>Dikarya</taxon>
        <taxon>Ascomycota</taxon>
        <taxon>Pezizomycotina</taxon>
        <taxon>Dothideomycetes</taxon>
        <taxon>Dothideomycetes incertae sedis</taxon>
        <taxon>Eremomycetales</taxon>
        <taxon>Eremomycetaceae</taxon>
        <taxon>Eremomyces</taxon>
    </lineage>
</organism>
<reference evidence="4" key="3">
    <citation type="submission" date="2025-04" db="UniProtKB">
        <authorList>
            <consortium name="RefSeq"/>
        </authorList>
    </citation>
    <scope>IDENTIFICATION</scope>
    <source>
        <strain evidence="4">CBS 781.70</strain>
    </source>
</reference>
<dbReference type="EMBL" id="ML975155">
    <property type="protein sequence ID" value="KAF1813563.1"/>
    <property type="molecule type" value="Genomic_DNA"/>
</dbReference>
<keyword evidence="3" id="KW-1185">Reference proteome</keyword>
<evidence type="ECO:0000256" key="1">
    <source>
        <dbReference type="SAM" id="SignalP"/>
    </source>
</evidence>
<dbReference type="Proteomes" id="UP000504638">
    <property type="component" value="Unplaced"/>
</dbReference>
<evidence type="ECO:0008006" key="5">
    <source>
        <dbReference type="Google" id="ProtNLM"/>
    </source>
</evidence>
<dbReference type="AlphaFoldDB" id="A0A6G1G673"/>
<proteinExistence type="predicted"/>
<evidence type="ECO:0000313" key="3">
    <source>
        <dbReference type="Proteomes" id="UP000504638"/>
    </source>
</evidence>
<dbReference type="OrthoDB" id="271448at2759"/>
<feature type="chain" id="PRO_5044631871" description="Apple domain-containing protein" evidence="1">
    <location>
        <begin position="22"/>
        <end position="295"/>
    </location>
</feature>
<gene>
    <name evidence="2 4" type="ORF">P152DRAFT_513779</name>
</gene>
<feature type="signal peptide" evidence="1">
    <location>
        <begin position="1"/>
        <end position="21"/>
    </location>
</feature>
<reference evidence="4" key="2">
    <citation type="submission" date="2020-04" db="EMBL/GenBank/DDBJ databases">
        <authorList>
            <consortium name="NCBI Genome Project"/>
        </authorList>
    </citation>
    <scope>NUCLEOTIDE SEQUENCE</scope>
    <source>
        <strain evidence="4">CBS 781.70</strain>
    </source>
</reference>